<reference evidence="4" key="1">
    <citation type="submission" date="2016-10" db="EMBL/GenBank/DDBJ databases">
        <authorList>
            <person name="Varghese N."/>
            <person name="Submissions S."/>
        </authorList>
    </citation>
    <scope>NUCLEOTIDE SEQUENCE [LARGE SCALE GENOMIC DNA]</scope>
    <source>
        <strain evidence="4">DSM 19110</strain>
    </source>
</reference>
<feature type="transmembrane region" description="Helical" evidence="1">
    <location>
        <begin position="200"/>
        <end position="219"/>
    </location>
</feature>
<keyword evidence="4" id="KW-1185">Reference proteome</keyword>
<feature type="transmembrane region" description="Helical" evidence="1">
    <location>
        <begin position="239"/>
        <end position="258"/>
    </location>
</feature>
<dbReference type="GO" id="GO:0004175">
    <property type="term" value="F:endopeptidase activity"/>
    <property type="evidence" value="ECO:0007669"/>
    <property type="project" value="UniProtKB-ARBA"/>
</dbReference>
<organism evidence="3 4">
    <name type="scientific">Pedobacter steynii</name>
    <dbReference type="NCBI Taxonomy" id="430522"/>
    <lineage>
        <taxon>Bacteria</taxon>
        <taxon>Pseudomonadati</taxon>
        <taxon>Bacteroidota</taxon>
        <taxon>Sphingobacteriia</taxon>
        <taxon>Sphingobacteriales</taxon>
        <taxon>Sphingobacteriaceae</taxon>
        <taxon>Pedobacter</taxon>
    </lineage>
</organism>
<dbReference type="PANTHER" id="PTHR43592">
    <property type="entry name" value="CAAX AMINO TERMINAL PROTEASE"/>
    <property type="match status" value="1"/>
</dbReference>
<dbReference type="Pfam" id="PF02517">
    <property type="entry name" value="Rce1-like"/>
    <property type="match status" value="1"/>
</dbReference>
<accession>A0A1H0E5L5</accession>
<feature type="transmembrane region" description="Helical" evidence="1">
    <location>
        <begin position="103"/>
        <end position="124"/>
    </location>
</feature>
<dbReference type="OrthoDB" id="1523022at2"/>
<name>A0A1H0E5L5_9SPHI</name>
<evidence type="ECO:0000259" key="2">
    <source>
        <dbReference type="Pfam" id="PF02517"/>
    </source>
</evidence>
<dbReference type="Proteomes" id="UP000183200">
    <property type="component" value="Unassembled WGS sequence"/>
</dbReference>
<keyword evidence="1" id="KW-0472">Membrane</keyword>
<dbReference type="RefSeq" id="WP_074611429.1">
    <property type="nucleotide sequence ID" value="NZ_FNGY01000009.1"/>
</dbReference>
<protein>
    <recommendedName>
        <fullName evidence="2">CAAX prenyl protease 2/Lysostaphin resistance protein A-like domain-containing protein</fullName>
    </recommendedName>
</protein>
<dbReference type="PANTHER" id="PTHR43592:SF15">
    <property type="entry name" value="CAAX AMINO TERMINAL PROTEASE FAMILY PROTEIN"/>
    <property type="match status" value="1"/>
</dbReference>
<dbReference type="GO" id="GO:0080120">
    <property type="term" value="P:CAAX-box protein maturation"/>
    <property type="evidence" value="ECO:0007669"/>
    <property type="project" value="UniProtKB-ARBA"/>
</dbReference>
<feature type="transmembrane region" description="Helical" evidence="1">
    <location>
        <begin position="161"/>
        <end position="179"/>
    </location>
</feature>
<gene>
    <name evidence="3" type="ORF">SAMN05421820_109193</name>
</gene>
<proteinExistence type="predicted"/>
<feature type="transmembrane region" description="Helical" evidence="1">
    <location>
        <begin position="20"/>
        <end position="42"/>
    </location>
</feature>
<dbReference type="EMBL" id="FNGY01000009">
    <property type="protein sequence ID" value="SDN77608.1"/>
    <property type="molecule type" value="Genomic_DNA"/>
</dbReference>
<feature type="domain" description="CAAX prenyl protease 2/Lysostaphin resistance protein A-like" evidence="2">
    <location>
        <begin position="164"/>
        <end position="251"/>
    </location>
</feature>
<feature type="transmembrane region" description="Helical" evidence="1">
    <location>
        <begin position="278"/>
        <end position="295"/>
    </location>
</feature>
<dbReference type="InterPro" id="IPR003675">
    <property type="entry name" value="Rce1/LyrA-like_dom"/>
</dbReference>
<feature type="transmembrane region" description="Helical" evidence="1">
    <location>
        <begin position="62"/>
        <end position="83"/>
    </location>
</feature>
<evidence type="ECO:0000313" key="3">
    <source>
        <dbReference type="EMBL" id="SDN77608.1"/>
    </source>
</evidence>
<keyword evidence="1" id="KW-1133">Transmembrane helix</keyword>
<keyword evidence="1" id="KW-0812">Transmembrane</keyword>
<dbReference type="AlphaFoldDB" id="A0A1H0E5L5"/>
<evidence type="ECO:0000313" key="4">
    <source>
        <dbReference type="Proteomes" id="UP000183200"/>
    </source>
</evidence>
<sequence length="311" mass="35518">MNLRENESAEKSPYLQLLSLVMYATAGVLISLILTVLAFYVMYGEFMNYSWLEAANPKFVTVNRVVISLQQMGLFLVPALFLALGEGKKMNVFYDFKTTKATFLLIIIALMAVSMPLMEFSMQLNQKMVLPGFLKSIEEWMKSKEDAAMVTTEALLKMDHIGTYLLNLILIGILPAVCEELMFRGAIQRTLGRIFSNPHVAIWLSAFVFSAIHLQFYGFLPRFLLGAGFGYIYFWTKSLWYTIFAHFLNNAYAVTAAWYMQKNNIPLSESDKTAHFQWYGYVISVILTVLLFKYFKDKTSKADGEQLDKGI</sequence>
<evidence type="ECO:0000256" key="1">
    <source>
        <dbReference type="SAM" id="Phobius"/>
    </source>
</evidence>